<feature type="chain" id="PRO_5046191936" evidence="2">
    <location>
        <begin position="20"/>
        <end position="101"/>
    </location>
</feature>
<dbReference type="PROSITE" id="PS51257">
    <property type="entry name" value="PROKAR_LIPOPROTEIN"/>
    <property type="match status" value="1"/>
</dbReference>
<evidence type="ECO:0000256" key="1">
    <source>
        <dbReference type="SAM" id="MobiDB-lite"/>
    </source>
</evidence>
<comment type="caution">
    <text evidence="3">The sequence shown here is derived from an EMBL/GenBank/DDBJ whole genome shotgun (WGS) entry which is preliminary data.</text>
</comment>
<organism evidence="3 4">
    <name type="scientific">Novosphingobium mangrovi</name>
    <name type="common">ex Huang et al. 2023</name>
    <dbReference type="NCBI Taxonomy" id="2976432"/>
    <lineage>
        <taxon>Bacteria</taxon>
        <taxon>Pseudomonadati</taxon>
        <taxon>Pseudomonadota</taxon>
        <taxon>Alphaproteobacteria</taxon>
        <taxon>Sphingomonadales</taxon>
        <taxon>Sphingomonadaceae</taxon>
        <taxon>Novosphingobium</taxon>
    </lineage>
</organism>
<evidence type="ECO:0000313" key="3">
    <source>
        <dbReference type="EMBL" id="MCT2400536.1"/>
    </source>
</evidence>
<evidence type="ECO:0000256" key="2">
    <source>
        <dbReference type="SAM" id="SignalP"/>
    </source>
</evidence>
<dbReference type="PANTHER" id="PTHR39600:SF1">
    <property type="entry name" value="PEPTIDASE INHIBITOR I78 FAMILY PROTEIN"/>
    <property type="match status" value="1"/>
</dbReference>
<dbReference type="Gene3D" id="3.30.10.10">
    <property type="entry name" value="Trypsin Inhibitor V, subunit A"/>
    <property type="match status" value="1"/>
</dbReference>
<reference evidence="3" key="1">
    <citation type="submission" date="2022-09" db="EMBL/GenBank/DDBJ databases">
        <title>Novosphingobium sp. Nov., a polycyclic aromatic hydrocarbon-degrading bacterium isolated form mangrove sediments in HongKong.</title>
        <authorList>
            <person name="Hu Z."/>
        </authorList>
    </citation>
    <scope>NUCLEOTIDE SEQUENCE</scope>
    <source>
        <strain evidence="3">HK4-1</strain>
    </source>
</reference>
<keyword evidence="4" id="KW-1185">Reference proteome</keyword>
<dbReference type="EMBL" id="JANZXA010000008">
    <property type="protein sequence ID" value="MCT2400536.1"/>
    <property type="molecule type" value="Genomic_DNA"/>
</dbReference>
<gene>
    <name evidence="3" type="ORF">NZK81_13325</name>
</gene>
<feature type="region of interest" description="Disordered" evidence="1">
    <location>
        <begin position="20"/>
        <end position="41"/>
    </location>
</feature>
<dbReference type="RefSeq" id="WP_260046602.1">
    <property type="nucleotide sequence ID" value="NZ_JANZXA010000008.1"/>
</dbReference>
<proteinExistence type="predicted"/>
<name>A0ABT2I6V5_9SPHN</name>
<feature type="compositionally biased region" description="Pro residues" evidence="1">
    <location>
        <begin position="22"/>
        <end position="34"/>
    </location>
</feature>
<dbReference type="Proteomes" id="UP001165583">
    <property type="component" value="Unassembled WGS sequence"/>
</dbReference>
<dbReference type="InterPro" id="IPR021719">
    <property type="entry name" value="Prot_inh_I78"/>
</dbReference>
<keyword evidence="2" id="KW-0732">Signal</keyword>
<sequence length="101" mass="10850">MTAPRLAAIVTLLSLAACSTETPPPAPTPAPPTPQGCGAEQLGAYVGQPASDAVLARIREWRGDKPIRVLKPGSAMTMDYRPERLNIFLDDKGMIEKFQCN</sequence>
<feature type="signal peptide" evidence="2">
    <location>
        <begin position="1"/>
        <end position="19"/>
    </location>
</feature>
<dbReference type="Pfam" id="PF11720">
    <property type="entry name" value="Inhibitor_I78"/>
    <property type="match status" value="1"/>
</dbReference>
<evidence type="ECO:0000313" key="4">
    <source>
        <dbReference type="Proteomes" id="UP001165583"/>
    </source>
</evidence>
<dbReference type="PANTHER" id="PTHR39600">
    <property type="entry name" value="PEPTIDASE INHIBITOR I78 FAMILY PROTEIN"/>
    <property type="match status" value="1"/>
</dbReference>
<accession>A0ABT2I6V5</accession>
<protein>
    <submittedName>
        <fullName evidence="3">I78 family peptidase inhibitor</fullName>
    </submittedName>
</protein>